<name>A0A7J7BUX0_TRIWF</name>
<keyword evidence="2" id="KW-1133">Transmembrane helix</keyword>
<dbReference type="PANTHER" id="PTHR33699:SF3">
    <property type="entry name" value="OS06G0347300 PROTEIN"/>
    <property type="match status" value="1"/>
</dbReference>
<comment type="caution">
    <text evidence="3">The sequence shown here is derived from an EMBL/GenBank/DDBJ whole genome shotgun (WGS) entry which is preliminary data.</text>
</comment>
<sequence length="197" mass="22843">MPTNMDNWRRSGQIPAFGDWDYTNQMPITQYFECPRQAGLFGYSSSGECDHQYMNNGDLYAVEFKKKTSRDLAPPRKTKGGERNVEKQRKQEKKKVCDATELPRKQSHQQRHKIVSNNNKKISVEVINRQRLSVRPPKPVDEDLYKIPPELLLSSKRVDPSLSLSSLLSSIIYYSSILIFMVSHFDEVWCDIILMSL</sequence>
<keyword evidence="2" id="KW-0812">Transmembrane</keyword>
<feature type="transmembrane region" description="Helical" evidence="2">
    <location>
        <begin position="162"/>
        <end position="185"/>
    </location>
</feature>
<gene>
    <name evidence="3" type="ORF">HS088_TW23G00419</name>
</gene>
<dbReference type="AlphaFoldDB" id="A0A7J7BUX0"/>
<protein>
    <submittedName>
        <fullName evidence="3">Uncharacterized protein</fullName>
    </submittedName>
</protein>
<evidence type="ECO:0000313" key="4">
    <source>
        <dbReference type="Proteomes" id="UP000593562"/>
    </source>
</evidence>
<evidence type="ECO:0000256" key="2">
    <source>
        <dbReference type="SAM" id="Phobius"/>
    </source>
</evidence>
<dbReference type="InParanoid" id="A0A7J7BUX0"/>
<feature type="region of interest" description="Disordered" evidence="1">
    <location>
        <begin position="67"/>
        <end position="113"/>
    </location>
</feature>
<evidence type="ECO:0000256" key="1">
    <source>
        <dbReference type="SAM" id="MobiDB-lite"/>
    </source>
</evidence>
<keyword evidence="4" id="KW-1185">Reference proteome</keyword>
<dbReference type="Proteomes" id="UP000593562">
    <property type="component" value="Unassembled WGS sequence"/>
</dbReference>
<dbReference type="PANTHER" id="PTHR33699">
    <property type="entry name" value="EXPRESSED PROTEIN"/>
    <property type="match status" value="1"/>
</dbReference>
<organism evidence="3 4">
    <name type="scientific">Tripterygium wilfordii</name>
    <name type="common">Thunder God vine</name>
    <dbReference type="NCBI Taxonomy" id="458696"/>
    <lineage>
        <taxon>Eukaryota</taxon>
        <taxon>Viridiplantae</taxon>
        <taxon>Streptophyta</taxon>
        <taxon>Embryophyta</taxon>
        <taxon>Tracheophyta</taxon>
        <taxon>Spermatophyta</taxon>
        <taxon>Magnoliopsida</taxon>
        <taxon>eudicotyledons</taxon>
        <taxon>Gunneridae</taxon>
        <taxon>Pentapetalae</taxon>
        <taxon>rosids</taxon>
        <taxon>fabids</taxon>
        <taxon>Celastrales</taxon>
        <taxon>Celastraceae</taxon>
        <taxon>Tripterygium</taxon>
    </lineage>
</organism>
<dbReference type="FunCoup" id="A0A7J7BUX0">
    <property type="interactions" value="379"/>
</dbReference>
<dbReference type="EMBL" id="JAAARO010000023">
    <property type="protein sequence ID" value="KAF5725692.1"/>
    <property type="molecule type" value="Genomic_DNA"/>
</dbReference>
<proteinExistence type="predicted"/>
<reference evidence="3 4" key="1">
    <citation type="journal article" date="2020" name="Nat. Commun.">
        <title>Genome of Tripterygium wilfordii and identification of cytochrome P450 involved in triptolide biosynthesis.</title>
        <authorList>
            <person name="Tu L."/>
            <person name="Su P."/>
            <person name="Zhang Z."/>
            <person name="Gao L."/>
            <person name="Wang J."/>
            <person name="Hu T."/>
            <person name="Zhou J."/>
            <person name="Zhang Y."/>
            <person name="Zhao Y."/>
            <person name="Liu Y."/>
            <person name="Song Y."/>
            <person name="Tong Y."/>
            <person name="Lu Y."/>
            <person name="Yang J."/>
            <person name="Xu C."/>
            <person name="Jia M."/>
            <person name="Peters R.J."/>
            <person name="Huang L."/>
            <person name="Gao W."/>
        </authorList>
    </citation>
    <scope>NUCLEOTIDE SEQUENCE [LARGE SCALE GENOMIC DNA]</scope>
    <source>
        <strain evidence="4">cv. XIE 37</strain>
        <tissue evidence="3">Leaf</tissue>
    </source>
</reference>
<evidence type="ECO:0000313" key="3">
    <source>
        <dbReference type="EMBL" id="KAF5725692.1"/>
    </source>
</evidence>
<feature type="compositionally biased region" description="Basic and acidic residues" evidence="1">
    <location>
        <begin position="67"/>
        <end position="104"/>
    </location>
</feature>
<keyword evidence="2" id="KW-0472">Membrane</keyword>
<accession>A0A7J7BUX0</accession>